<dbReference type="Pfam" id="PF12028">
    <property type="entry name" value="DUF3515"/>
    <property type="match status" value="1"/>
</dbReference>
<comment type="caution">
    <text evidence="2">The sequence shown here is derived from an EMBL/GenBank/DDBJ whole genome shotgun (WGS) entry which is preliminary data.</text>
</comment>
<evidence type="ECO:0000313" key="2">
    <source>
        <dbReference type="EMBL" id="MFC6149325.1"/>
    </source>
</evidence>
<evidence type="ECO:0000256" key="1">
    <source>
        <dbReference type="SAM" id="SignalP"/>
    </source>
</evidence>
<proteinExistence type="predicted"/>
<dbReference type="PROSITE" id="PS51257">
    <property type="entry name" value="PROKAR_LIPOPROTEIN"/>
    <property type="match status" value="1"/>
</dbReference>
<reference evidence="3" key="1">
    <citation type="journal article" date="2019" name="Int. J. Syst. Evol. Microbiol.">
        <title>The Global Catalogue of Microorganisms (GCM) 10K type strain sequencing project: providing services to taxonomists for standard genome sequencing and annotation.</title>
        <authorList>
            <consortium name="The Broad Institute Genomics Platform"/>
            <consortium name="The Broad Institute Genome Sequencing Center for Infectious Disease"/>
            <person name="Wu L."/>
            <person name="Ma J."/>
        </authorList>
    </citation>
    <scope>NUCLEOTIDE SEQUENCE [LARGE SCALE GENOMIC DNA]</scope>
    <source>
        <strain evidence="3">CGMCC 4.7198</strain>
    </source>
</reference>
<protein>
    <submittedName>
        <fullName evidence="2">DUF3515 domain-containing protein</fullName>
    </submittedName>
</protein>
<organism evidence="2 3">
    <name type="scientific">Mumia xiangluensis</name>
    <dbReference type="NCBI Taxonomy" id="1678900"/>
    <lineage>
        <taxon>Bacteria</taxon>
        <taxon>Bacillati</taxon>
        <taxon>Actinomycetota</taxon>
        <taxon>Actinomycetes</taxon>
        <taxon>Propionibacteriales</taxon>
        <taxon>Nocardioidaceae</taxon>
        <taxon>Mumia</taxon>
    </lineage>
</organism>
<dbReference type="Proteomes" id="UP001596097">
    <property type="component" value="Unassembled WGS sequence"/>
</dbReference>
<feature type="chain" id="PRO_5046439466" evidence="1">
    <location>
        <begin position="28"/>
        <end position="157"/>
    </location>
</feature>
<dbReference type="EMBL" id="JBHSQL010000005">
    <property type="protein sequence ID" value="MFC6149325.1"/>
    <property type="molecule type" value="Genomic_DNA"/>
</dbReference>
<keyword evidence="3" id="KW-1185">Reference proteome</keyword>
<name>A0ABW1QLY7_9ACTN</name>
<feature type="signal peptide" evidence="1">
    <location>
        <begin position="1"/>
        <end position="27"/>
    </location>
</feature>
<evidence type="ECO:0000313" key="3">
    <source>
        <dbReference type="Proteomes" id="UP001596097"/>
    </source>
</evidence>
<gene>
    <name evidence="2" type="ORF">ACFPYK_07960</name>
</gene>
<keyword evidence="1" id="KW-0732">Signal</keyword>
<sequence>MPGRAPLTRTIRTACAIGLLVALAGCADTVAVDPPEPAADVATLCSDLLDDAPGAVAGQDAVRVAPEGAGRAWGSPAIVMRCGVERPADLGAASRCDMVDGIGWFTQEDDDYYVFTTIGRTAYVEVSVPRRYDPPADALTDLAATIDEHDPVEKPCV</sequence>
<accession>A0ABW1QLY7</accession>
<dbReference type="InterPro" id="IPR021903">
    <property type="entry name" value="DUF3515"/>
</dbReference>
<dbReference type="RefSeq" id="WP_228552841.1">
    <property type="nucleotide sequence ID" value="NZ_JBHSQL010000005.1"/>
</dbReference>